<protein>
    <submittedName>
        <fullName evidence="2">DUF2089 domain-containing protein</fullName>
    </submittedName>
</protein>
<sequence>MNTTSLTVNSDSPKLFIRSGKNCSLVVRGRDIEDVQVSGKGAKTLEWEDRHETFHLRIRRDATVEVPRQSRVDLEDCRGHVDVSDLPEGVTGGAIGGHARLGSLGSVSLKDIGGHCSVARVEQDVSTGSVGGHLNAEAVGGDLSTPNVGGHARGRDIKGRMRLSNVGGHIEFQDINSMDGLNAGGHAKLKLTAIRDSDYTVNAGGNIALELPPGAGATVHMSSGGGNSVQVFGDGAANFQLSAGGMISLSPHNPQSPHLESNAPTDHPGPIENIAQQVRRHVERVIETATGRLTSVMDEQGLTSDKRADLQEQFTEIQEEAVKAAQEAMETVQTRSRTVWEEEVKPNLDFLTRESEPVQTPPVSPEAQAKERMMILRMLEEGKISVEEANQLLQALGT</sequence>
<dbReference type="EMBL" id="VXPY01000049">
    <property type="protein sequence ID" value="MYD90119.1"/>
    <property type="molecule type" value="Genomic_DNA"/>
</dbReference>
<accession>A0A6B1DQV5</accession>
<name>A0A6B1DQV5_9CHLR</name>
<feature type="domain" description="YvlB/LiaX N-terminal" evidence="1">
    <location>
        <begin position="371"/>
        <end position="397"/>
    </location>
</feature>
<comment type="caution">
    <text evidence="2">The sequence shown here is derived from an EMBL/GenBank/DDBJ whole genome shotgun (WGS) entry which is preliminary data.</text>
</comment>
<proteinExistence type="predicted"/>
<evidence type="ECO:0000313" key="2">
    <source>
        <dbReference type="EMBL" id="MYD90119.1"/>
    </source>
</evidence>
<gene>
    <name evidence="2" type="ORF">F4Y08_07235</name>
</gene>
<evidence type="ECO:0000259" key="1">
    <source>
        <dbReference type="Pfam" id="PF22746"/>
    </source>
</evidence>
<dbReference type="Pfam" id="PF22746">
    <property type="entry name" value="SHOCT-like_DUF2089-C"/>
    <property type="match status" value="1"/>
</dbReference>
<dbReference type="AlphaFoldDB" id="A0A6B1DQV5"/>
<organism evidence="2">
    <name type="scientific">Caldilineaceae bacterium SB0662_bin_9</name>
    <dbReference type="NCBI Taxonomy" id="2605258"/>
    <lineage>
        <taxon>Bacteria</taxon>
        <taxon>Bacillati</taxon>
        <taxon>Chloroflexota</taxon>
        <taxon>Caldilineae</taxon>
        <taxon>Caldilineales</taxon>
        <taxon>Caldilineaceae</taxon>
    </lineage>
</organism>
<reference evidence="2" key="1">
    <citation type="submission" date="2019-09" db="EMBL/GenBank/DDBJ databases">
        <title>Characterisation of the sponge microbiome using genome-centric metagenomics.</title>
        <authorList>
            <person name="Engelberts J.P."/>
            <person name="Robbins S.J."/>
            <person name="De Goeij J.M."/>
            <person name="Aranda M."/>
            <person name="Bell S.C."/>
            <person name="Webster N.S."/>
        </authorList>
    </citation>
    <scope>NUCLEOTIDE SEQUENCE</scope>
    <source>
        <strain evidence="2">SB0662_bin_9</strain>
    </source>
</reference>
<dbReference type="InterPro" id="IPR053959">
    <property type="entry name" value="YvlB/LiaX_N"/>
</dbReference>